<reference evidence="2" key="1">
    <citation type="journal article" date="2020" name="Stud. Mycol.">
        <title>101 Dothideomycetes genomes: a test case for predicting lifestyles and emergence of pathogens.</title>
        <authorList>
            <person name="Haridas S."/>
            <person name="Albert R."/>
            <person name="Binder M."/>
            <person name="Bloem J."/>
            <person name="Labutti K."/>
            <person name="Salamov A."/>
            <person name="Andreopoulos B."/>
            <person name="Baker S."/>
            <person name="Barry K."/>
            <person name="Bills G."/>
            <person name="Bluhm B."/>
            <person name="Cannon C."/>
            <person name="Castanera R."/>
            <person name="Culley D."/>
            <person name="Daum C."/>
            <person name="Ezra D."/>
            <person name="Gonzalez J."/>
            <person name="Henrissat B."/>
            <person name="Kuo A."/>
            <person name="Liang C."/>
            <person name="Lipzen A."/>
            <person name="Lutzoni F."/>
            <person name="Magnuson J."/>
            <person name="Mondo S."/>
            <person name="Nolan M."/>
            <person name="Ohm R."/>
            <person name="Pangilinan J."/>
            <person name="Park H.-J."/>
            <person name="Ramirez L."/>
            <person name="Alfaro M."/>
            <person name="Sun H."/>
            <person name="Tritt A."/>
            <person name="Yoshinaga Y."/>
            <person name="Zwiers L.-H."/>
            <person name="Turgeon B."/>
            <person name="Goodwin S."/>
            <person name="Spatafora J."/>
            <person name="Crous P."/>
            <person name="Grigoriev I."/>
        </authorList>
    </citation>
    <scope>NUCLEOTIDE SEQUENCE</scope>
    <source>
        <strain evidence="2">CBS 279.74</strain>
    </source>
</reference>
<keyword evidence="3" id="KW-1185">Reference proteome</keyword>
<protein>
    <submittedName>
        <fullName evidence="2">Uncharacterized protein</fullName>
    </submittedName>
</protein>
<sequence>MAPRYIRKSLEGEERPTSGPISLTNFLAQHPGRKKNNKSWRPMQLSDLGDGGNNQSTELVDHDFSSLAGNFGQHLGLEPSHLASARTRPTPFDLPPLQTNMAMKMSPLSRLSSAPAGRDGSSDAPSSFARQGSADNSPASTHFGVVKEHARLFGKQLPDQIRLHQEMGQFDGQLTFIAHPNRDVSAHQWSASSFQWVNVGLYSHTRRKIEGSLASDRLRGLDVSHNTIEYFKAVAEQREINIKENGRPEDQNPPDPPNGPRLEALHLPNLSDRDRAASPSSASDSINSDQAEIRPHTSLHHAAANLGAQPTTHALQTIRRDYLEDPFVTPNRSQQPAIPVAFGLRSGGVGLTGSMNFDYKFPSKSGAPGTTGPTDLLHDSASQQLFAQRERERLSTIRHGMNSREPEHPSTLREVQFGEETTHDYGTAITYNHPPHPMSPEEAHVHQILKNKLTQLGNTARRLGPPQVDARVAIPDVPGIARTILAPPGMSIANPHRVVSTLNAKAAPYPIPTYNQDSDSCGSDISTVNAPPIAILHYSDPDSVRVPHVHEIANGLGHQTTTPQNFKGPFFTETMPTTNDPTASLAFHVSEEEKLSNWFCDGQRPARQQEYAKTLMATAEADGKNRGMAMFGAIGDGSFQYKALGKYANTPTFVGLYENLYEYVEEGRAGRADRVQGKAKADYFTRAWKPALAHQGDQGTLWFQK</sequence>
<evidence type="ECO:0000313" key="3">
    <source>
        <dbReference type="Proteomes" id="UP000799428"/>
    </source>
</evidence>
<evidence type="ECO:0000256" key="1">
    <source>
        <dbReference type="SAM" id="MobiDB-lite"/>
    </source>
</evidence>
<dbReference type="EMBL" id="MU005784">
    <property type="protein sequence ID" value="KAF2703923.1"/>
    <property type="molecule type" value="Genomic_DNA"/>
</dbReference>
<feature type="region of interest" description="Disordered" evidence="1">
    <location>
        <begin position="109"/>
        <end position="141"/>
    </location>
</feature>
<evidence type="ECO:0000313" key="2">
    <source>
        <dbReference type="EMBL" id="KAF2703923.1"/>
    </source>
</evidence>
<feature type="region of interest" description="Disordered" evidence="1">
    <location>
        <begin position="243"/>
        <end position="265"/>
    </location>
</feature>
<dbReference type="AlphaFoldDB" id="A0A6G1JUC5"/>
<gene>
    <name evidence="2" type="ORF">K504DRAFT_507449</name>
</gene>
<proteinExistence type="predicted"/>
<organism evidence="2 3">
    <name type="scientific">Pleomassaria siparia CBS 279.74</name>
    <dbReference type="NCBI Taxonomy" id="1314801"/>
    <lineage>
        <taxon>Eukaryota</taxon>
        <taxon>Fungi</taxon>
        <taxon>Dikarya</taxon>
        <taxon>Ascomycota</taxon>
        <taxon>Pezizomycotina</taxon>
        <taxon>Dothideomycetes</taxon>
        <taxon>Pleosporomycetidae</taxon>
        <taxon>Pleosporales</taxon>
        <taxon>Pleomassariaceae</taxon>
        <taxon>Pleomassaria</taxon>
    </lineage>
</organism>
<dbReference type="Proteomes" id="UP000799428">
    <property type="component" value="Unassembled WGS sequence"/>
</dbReference>
<name>A0A6G1JUC5_9PLEO</name>
<accession>A0A6G1JUC5</accession>
<feature type="region of interest" description="Disordered" evidence="1">
    <location>
        <begin position="1"/>
        <end position="59"/>
    </location>
</feature>
<dbReference type="OrthoDB" id="10251048at2759"/>
<feature type="compositionally biased region" description="Polar residues" evidence="1">
    <location>
        <begin position="123"/>
        <end position="140"/>
    </location>
</feature>